<protein>
    <recommendedName>
        <fullName evidence="2">Reverse transcriptase domain-containing protein</fullName>
    </recommendedName>
</protein>
<comment type="caution">
    <text evidence="1">The sequence shown here is derived from an EMBL/GenBank/DDBJ whole genome shotgun (WGS) entry which is preliminary data.</text>
</comment>
<dbReference type="PANTHER" id="PTHR35046">
    <property type="entry name" value="ZINC KNUCKLE (CCHC-TYPE) FAMILY PROTEIN"/>
    <property type="match status" value="1"/>
</dbReference>
<dbReference type="Gene3D" id="3.30.420.10">
    <property type="entry name" value="Ribonuclease H-like superfamily/Ribonuclease H"/>
    <property type="match status" value="2"/>
</dbReference>
<evidence type="ECO:0000313" key="1">
    <source>
        <dbReference type="EMBL" id="GEU42735.1"/>
    </source>
</evidence>
<dbReference type="PANTHER" id="PTHR35046:SF9">
    <property type="entry name" value="RNA-DIRECTED DNA POLYMERASE"/>
    <property type="match status" value="1"/>
</dbReference>
<sequence>MNEVGTLKTCEEIMGFNDDEDEKGLNCFRVDVKHKSIKDKVRREKVFEVDEALYIEKSSASSFHVRGIHVDETNVNVVRDWSSPKTFPEVRSNKVVDALSRKTTLLVSISNKTSLGSQLIKEVHAGGLSADLGRDKTITNFVLGLPRTQRGVDYVFVVVDRFYKMAHFIPYKKTSNATHIARLFFQEVMEFQSPLLWIRIDLSLAQSEFAYNSAVHSSTGFSPFEVVYKTSPRHVVDLVDLAGKKNVQANRMVAEVQATHEVVRSNIIEANAKYKITSDK</sequence>
<organism evidence="1">
    <name type="scientific">Tanacetum cinerariifolium</name>
    <name type="common">Dalmatian daisy</name>
    <name type="synonym">Chrysanthemum cinerariifolium</name>
    <dbReference type="NCBI Taxonomy" id="118510"/>
    <lineage>
        <taxon>Eukaryota</taxon>
        <taxon>Viridiplantae</taxon>
        <taxon>Streptophyta</taxon>
        <taxon>Embryophyta</taxon>
        <taxon>Tracheophyta</taxon>
        <taxon>Spermatophyta</taxon>
        <taxon>Magnoliopsida</taxon>
        <taxon>eudicotyledons</taxon>
        <taxon>Gunneridae</taxon>
        <taxon>Pentapetalae</taxon>
        <taxon>asterids</taxon>
        <taxon>campanulids</taxon>
        <taxon>Asterales</taxon>
        <taxon>Asteraceae</taxon>
        <taxon>Asteroideae</taxon>
        <taxon>Anthemideae</taxon>
        <taxon>Anthemidinae</taxon>
        <taxon>Tanacetum</taxon>
    </lineage>
</organism>
<evidence type="ECO:0008006" key="2">
    <source>
        <dbReference type="Google" id="ProtNLM"/>
    </source>
</evidence>
<accession>A0A6L2K3U7</accession>
<dbReference type="InterPro" id="IPR012337">
    <property type="entry name" value="RNaseH-like_sf"/>
</dbReference>
<reference evidence="1" key="1">
    <citation type="journal article" date="2019" name="Sci. Rep.">
        <title>Draft genome of Tanacetum cinerariifolium, the natural source of mosquito coil.</title>
        <authorList>
            <person name="Yamashiro T."/>
            <person name="Shiraishi A."/>
            <person name="Satake H."/>
            <person name="Nakayama K."/>
        </authorList>
    </citation>
    <scope>NUCLEOTIDE SEQUENCE</scope>
</reference>
<dbReference type="InterPro" id="IPR036397">
    <property type="entry name" value="RNaseH_sf"/>
</dbReference>
<gene>
    <name evidence="1" type="ORF">Tci_014713</name>
</gene>
<dbReference type="GO" id="GO:0003676">
    <property type="term" value="F:nucleic acid binding"/>
    <property type="evidence" value="ECO:0007669"/>
    <property type="project" value="InterPro"/>
</dbReference>
<name>A0A6L2K3U7_TANCI</name>
<dbReference type="EMBL" id="BKCJ010001609">
    <property type="protein sequence ID" value="GEU42735.1"/>
    <property type="molecule type" value="Genomic_DNA"/>
</dbReference>
<proteinExistence type="predicted"/>
<dbReference type="AlphaFoldDB" id="A0A6L2K3U7"/>
<dbReference type="SUPFAM" id="SSF53098">
    <property type="entry name" value="Ribonuclease H-like"/>
    <property type="match status" value="1"/>
</dbReference>